<evidence type="ECO:0000313" key="7">
    <source>
        <dbReference type="Proteomes" id="UP000597444"/>
    </source>
</evidence>
<organism evidence="6 7">
    <name type="scientific">Reticulibacter mediterranei</name>
    <dbReference type="NCBI Taxonomy" id="2778369"/>
    <lineage>
        <taxon>Bacteria</taxon>
        <taxon>Bacillati</taxon>
        <taxon>Chloroflexota</taxon>
        <taxon>Ktedonobacteria</taxon>
        <taxon>Ktedonobacterales</taxon>
        <taxon>Reticulibacteraceae</taxon>
        <taxon>Reticulibacter</taxon>
    </lineage>
</organism>
<dbReference type="RefSeq" id="WP_220203488.1">
    <property type="nucleotide sequence ID" value="NZ_BNJK01000001.1"/>
</dbReference>
<accession>A0A8J3IHN9</accession>
<gene>
    <name evidence="6" type="ORF">KSF_027160</name>
</gene>
<dbReference type="GO" id="GO:0004048">
    <property type="term" value="F:anthranilate phosphoribosyltransferase activity"/>
    <property type="evidence" value="ECO:0007669"/>
    <property type="project" value="InterPro"/>
</dbReference>
<keyword evidence="2" id="KW-0808">Transferase</keyword>
<keyword evidence="4" id="KW-0057">Aromatic amino acid biosynthesis</keyword>
<dbReference type="InterPro" id="IPR005940">
    <property type="entry name" value="Anthranilate_Pribosyl_Tfrase"/>
</dbReference>
<reference evidence="6" key="1">
    <citation type="submission" date="2020-10" db="EMBL/GenBank/DDBJ databases">
        <title>Taxonomic study of unclassified bacteria belonging to the class Ktedonobacteria.</title>
        <authorList>
            <person name="Yabe S."/>
            <person name="Wang C.M."/>
            <person name="Zheng Y."/>
            <person name="Sakai Y."/>
            <person name="Cavaletti L."/>
            <person name="Monciardini P."/>
            <person name="Donadio S."/>
        </authorList>
    </citation>
    <scope>NUCLEOTIDE SEQUENCE</scope>
    <source>
        <strain evidence="6">ID150040</strain>
    </source>
</reference>
<keyword evidence="3" id="KW-0822">Tryptophan biosynthesis</keyword>
<evidence type="ECO:0000256" key="1">
    <source>
        <dbReference type="ARBA" id="ARBA00022676"/>
    </source>
</evidence>
<feature type="domain" description="Glycosyl transferase family 3" evidence="5">
    <location>
        <begin position="259"/>
        <end position="425"/>
    </location>
</feature>
<proteinExistence type="predicted"/>
<evidence type="ECO:0000259" key="5">
    <source>
        <dbReference type="Pfam" id="PF00591"/>
    </source>
</evidence>
<keyword evidence="7" id="KW-1185">Reference proteome</keyword>
<dbReference type="PANTHER" id="PTHR43285">
    <property type="entry name" value="ANTHRANILATE PHOSPHORIBOSYLTRANSFERASE"/>
    <property type="match status" value="1"/>
</dbReference>
<dbReference type="InterPro" id="IPR035902">
    <property type="entry name" value="Nuc_phospho_transferase"/>
</dbReference>
<keyword evidence="1" id="KW-0328">Glycosyltransferase</keyword>
<comment type="caution">
    <text evidence="6">The sequence shown here is derived from an EMBL/GenBank/DDBJ whole genome shotgun (WGS) entry which is preliminary data.</text>
</comment>
<keyword evidence="3" id="KW-0028">Amino-acid biosynthesis</keyword>
<protein>
    <recommendedName>
        <fullName evidence="5">Glycosyl transferase family 3 domain-containing protein</fullName>
    </recommendedName>
</protein>
<dbReference type="AlphaFoldDB" id="A0A8J3IHN9"/>
<dbReference type="EMBL" id="BNJK01000001">
    <property type="protein sequence ID" value="GHO92668.1"/>
    <property type="molecule type" value="Genomic_DNA"/>
</dbReference>
<sequence length="439" mass="48870">MKNTSAYDSLHTDRYKSVVQRRDLQTLYTEASQASKQGVLQGLGPLEHVFTLFLEHEQRLDPLSTDELLALFDRCSDPEKSAYELRDVLHQLAPGNGRIGHQQVSILTNHLRQRVATFLRQNHYPFQQLLPHDHVFGSGGDFCKTIHASTAAAILAAPFIKICKTGTTNVTSYHGSAQAMLEFGYATRTLSVTQLNSELEQFGFAFLPLSALGFPYSQALKEARGMLWDEAREQLVSRCAIGAPDWQATMQNTAIPMDIFKIVSPNAQVLHPQHHTTGVCHAHMLPYVLSLYLHLNSQGFIVYSYDGIDEFATASSNLDPHNHNNLLIWVRANDIVITECSPEDLGFPRAPLSAIAEEEDLSATNDELKQIITGHMRGAKRDFLVANAALLLVAAEYAPVAHTDPIEQIRMAARLIEAKIDSGQAGENFYHLLEAHNHR</sequence>
<evidence type="ECO:0000313" key="6">
    <source>
        <dbReference type="EMBL" id="GHO92668.1"/>
    </source>
</evidence>
<evidence type="ECO:0000256" key="3">
    <source>
        <dbReference type="ARBA" id="ARBA00022822"/>
    </source>
</evidence>
<dbReference type="Pfam" id="PF00591">
    <property type="entry name" value="Glycos_transf_3"/>
    <property type="match status" value="1"/>
</dbReference>
<dbReference type="InterPro" id="IPR000312">
    <property type="entry name" value="Glycosyl_Trfase_fam3"/>
</dbReference>
<dbReference type="GO" id="GO:0005829">
    <property type="term" value="C:cytosol"/>
    <property type="evidence" value="ECO:0007669"/>
    <property type="project" value="TreeGrafter"/>
</dbReference>
<dbReference type="PANTHER" id="PTHR43285:SF2">
    <property type="entry name" value="ANTHRANILATE PHOSPHORIBOSYLTRANSFERASE"/>
    <property type="match status" value="1"/>
</dbReference>
<evidence type="ECO:0000256" key="2">
    <source>
        <dbReference type="ARBA" id="ARBA00022679"/>
    </source>
</evidence>
<dbReference type="Gene3D" id="3.40.1030.10">
    <property type="entry name" value="Nucleoside phosphorylase/phosphoribosyltransferase catalytic domain"/>
    <property type="match status" value="1"/>
</dbReference>
<evidence type="ECO:0000256" key="4">
    <source>
        <dbReference type="ARBA" id="ARBA00023141"/>
    </source>
</evidence>
<name>A0A8J3IHN9_9CHLR</name>
<dbReference type="Proteomes" id="UP000597444">
    <property type="component" value="Unassembled WGS sequence"/>
</dbReference>
<dbReference type="GO" id="GO:0000162">
    <property type="term" value="P:L-tryptophan biosynthetic process"/>
    <property type="evidence" value="ECO:0007669"/>
    <property type="project" value="UniProtKB-KW"/>
</dbReference>
<dbReference type="SUPFAM" id="SSF52418">
    <property type="entry name" value="Nucleoside phosphorylase/phosphoribosyltransferase catalytic domain"/>
    <property type="match status" value="1"/>
</dbReference>